<accession>A0A7Z2GMR0</accession>
<reference evidence="1 2" key="1">
    <citation type="submission" date="2019-12" db="EMBL/GenBank/DDBJ databases">
        <title>Paraburkholderia acidiphila 7Q-K02 sp. nov and Paraburkholderia acidisoli DHF22 sp. nov., two strains isolated from forest soil.</title>
        <authorList>
            <person name="Gao Z."/>
            <person name="Qiu L."/>
        </authorList>
    </citation>
    <scope>NUCLEOTIDE SEQUENCE [LARGE SCALE GENOMIC DNA]</scope>
    <source>
        <strain evidence="1 2">DHF22</strain>
    </source>
</reference>
<name>A0A7Z2GMR0_9BURK</name>
<dbReference type="RefSeq" id="WP_158953831.1">
    <property type="nucleotide sequence ID" value="NZ_CP046914.1"/>
</dbReference>
<dbReference type="AlphaFoldDB" id="A0A7Z2GMR0"/>
<gene>
    <name evidence="1" type="ORF">FAZ98_22135</name>
</gene>
<evidence type="ECO:0000313" key="2">
    <source>
        <dbReference type="Proteomes" id="UP000433577"/>
    </source>
</evidence>
<dbReference type="EMBL" id="CP046914">
    <property type="protein sequence ID" value="QGZ64421.1"/>
    <property type="molecule type" value="Genomic_DNA"/>
</dbReference>
<organism evidence="1 2">
    <name type="scientific">Paraburkholderia acidisoli</name>
    <dbReference type="NCBI Taxonomy" id="2571748"/>
    <lineage>
        <taxon>Bacteria</taxon>
        <taxon>Pseudomonadati</taxon>
        <taxon>Pseudomonadota</taxon>
        <taxon>Betaproteobacteria</taxon>
        <taxon>Burkholderiales</taxon>
        <taxon>Burkholderiaceae</taxon>
        <taxon>Paraburkholderia</taxon>
    </lineage>
</organism>
<proteinExistence type="predicted"/>
<dbReference type="KEGG" id="pacs:FAZ98_22135"/>
<dbReference type="Proteomes" id="UP000433577">
    <property type="component" value="Chromosome 2"/>
</dbReference>
<evidence type="ECO:0000313" key="1">
    <source>
        <dbReference type="EMBL" id="QGZ64421.1"/>
    </source>
</evidence>
<sequence length="99" mass="11116">MKPNGQTGMPLRHSFPRDRSGQPMIRDLYFCASAVTPWIRHASEGRFHDSGARKPLKEEIVLTIEAKSDKRRAASEAIAPVMRCACRRFLEGDQVFSAA</sequence>
<keyword evidence="2" id="KW-1185">Reference proteome</keyword>
<protein>
    <submittedName>
        <fullName evidence="1">Uncharacterized protein</fullName>
    </submittedName>
</protein>